<dbReference type="Proteomes" id="UP000245431">
    <property type="component" value="Chromosome PVE_r2"/>
</dbReference>
<reference evidence="2" key="1">
    <citation type="submission" date="2016-07" db="EMBL/GenBank/DDBJ databases">
        <authorList>
            <person name="Florea S."/>
            <person name="Webb J.S."/>
            <person name="Jaromczyk J."/>
            <person name="Schardl C.L."/>
        </authorList>
    </citation>
    <scope>NUCLEOTIDE SEQUENCE [LARGE SCALE GENOMIC DNA]</scope>
    <source>
        <strain evidence="2">1YdBTEX2</strain>
    </source>
</reference>
<sequence>MISQTPKFTVESLVKLLSDIRAPHIAGEIASKPFSPARNRLYLEYSFELLRLLLPVAAKEKACADTPVGNASGSCDHQVCNRAVRMMLQILDNAFYERFKPEHSKMPKQLTVREWGVFMMQLRFHGWHSGVPVYPSAEAGIESATPLDFISEEQCAMARAARMGSNLNDRDAFSVASEISGDYPHTSLSALVLVVTKAQSKQRVAHIAETARGPAGIHTYYATIEQAEQGVDAIAKTFGWSLTTSERESAIQGVYLAPPLVKTAT</sequence>
<dbReference type="EMBL" id="LT599584">
    <property type="protein sequence ID" value="SBW84480.1"/>
    <property type="molecule type" value="Genomic_DNA"/>
</dbReference>
<dbReference type="AlphaFoldDB" id="A0A1D3K849"/>
<accession>A0A1D3K849</accession>
<name>A0A1D3K849_PSEVE</name>
<evidence type="ECO:0000313" key="1">
    <source>
        <dbReference type="EMBL" id="SBW84480.1"/>
    </source>
</evidence>
<evidence type="ECO:0000313" key="2">
    <source>
        <dbReference type="Proteomes" id="UP000245431"/>
    </source>
</evidence>
<protein>
    <submittedName>
        <fullName evidence="1">Uncharacterized protein</fullName>
    </submittedName>
</protein>
<organism evidence="1 2">
    <name type="scientific">Pseudomonas veronii 1YdBTEX2</name>
    <dbReference type="NCBI Taxonomy" id="1295141"/>
    <lineage>
        <taxon>Bacteria</taxon>
        <taxon>Pseudomonadati</taxon>
        <taxon>Pseudomonadota</taxon>
        <taxon>Gammaproteobacteria</taxon>
        <taxon>Pseudomonadales</taxon>
        <taxon>Pseudomonadaceae</taxon>
        <taxon>Pseudomonas</taxon>
    </lineage>
</organism>
<proteinExistence type="predicted"/>
<gene>
    <name evidence="1" type="ORF">PVE_R2G0454</name>
</gene>